<dbReference type="EMBL" id="JAVIIW010000053">
    <property type="protein sequence ID" value="MDX8482591.1"/>
    <property type="molecule type" value="Genomic_DNA"/>
</dbReference>
<gene>
    <name evidence="2" type="ORF">RFN28_29645</name>
</gene>
<accession>A0ABU4Y6M5</accession>
<name>A0ABU4Y6M5_9HYPH</name>
<feature type="region of interest" description="Disordered" evidence="1">
    <location>
        <begin position="1"/>
        <end position="24"/>
    </location>
</feature>
<evidence type="ECO:0000313" key="3">
    <source>
        <dbReference type="Proteomes" id="UP001287059"/>
    </source>
</evidence>
<evidence type="ECO:0008006" key="4">
    <source>
        <dbReference type="Google" id="ProtNLM"/>
    </source>
</evidence>
<protein>
    <recommendedName>
        <fullName evidence="4">Transcriptional regulator</fullName>
    </recommendedName>
</protein>
<dbReference type="RefSeq" id="WP_320290683.1">
    <property type="nucleotide sequence ID" value="NZ_JAVIIW010000053.1"/>
</dbReference>
<evidence type="ECO:0000256" key="1">
    <source>
        <dbReference type="SAM" id="MobiDB-lite"/>
    </source>
</evidence>
<dbReference type="Proteomes" id="UP001287059">
    <property type="component" value="Unassembled WGS sequence"/>
</dbReference>
<organism evidence="2 3">
    <name type="scientific">Mesorhizobium album</name>
    <dbReference type="NCBI Taxonomy" id="3072314"/>
    <lineage>
        <taxon>Bacteria</taxon>
        <taxon>Pseudomonadati</taxon>
        <taxon>Pseudomonadota</taxon>
        <taxon>Alphaproteobacteria</taxon>
        <taxon>Hyphomicrobiales</taxon>
        <taxon>Phyllobacteriaceae</taxon>
        <taxon>Mesorhizobium</taxon>
    </lineage>
</organism>
<keyword evidence="3" id="KW-1185">Reference proteome</keyword>
<evidence type="ECO:0000313" key="2">
    <source>
        <dbReference type="EMBL" id="MDX8482591.1"/>
    </source>
</evidence>
<reference evidence="2 3" key="1">
    <citation type="submission" date="2023-08" db="EMBL/GenBank/DDBJ databases">
        <title>Implementing the SeqCode for naming new Mesorhizobium species isolated from Vachellia karroo root nodules.</title>
        <authorList>
            <person name="Van Lill M."/>
        </authorList>
    </citation>
    <scope>NUCLEOTIDE SEQUENCE [LARGE SCALE GENOMIC DNA]</scope>
    <source>
        <strain evidence="2 3">VK24D</strain>
    </source>
</reference>
<proteinExistence type="predicted"/>
<sequence length="80" mass="8751">MSLTSKTQGSQAESLLSKARTQSMSLNRIVSEQDAVSQAREAKTARLRELRLEKEAEDRVADAALAALPKQVGPKRTGKR</sequence>
<comment type="caution">
    <text evidence="2">The sequence shown here is derived from an EMBL/GenBank/DDBJ whole genome shotgun (WGS) entry which is preliminary data.</text>
</comment>